<dbReference type="GO" id="GO:0032259">
    <property type="term" value="P:methylation"/>
    <property type="evidence" value="ECO:0007669"/>
    <property type="project" value="UniProtKB-KW"/>
</dbReference>
<dbReference type="GO" id="GO:0008168">
    <property type="term" value="F:methyltransferase activity"/>
    <property type="evidence" value="ECO:0007669"/>
    <property type="project" value="UniProtKB-KW"/>
</dbReference>
<dbReference type="Pfam" id="PF13649">
    <property type="entry name" value="Methyltransf_25"/>
    <property type="match status" value="1"/>
</dbReference>
<organism evidence="2">
    <name type="scientific">Anthurium amnicola</name>
    <dbReference type="NCBI Taxonomy" id="1678845"/>
    <lineage>
        <taxon>Eukaryota</taxon>
        <taxon>Viridiplantae</taxon>
        <taxon>Streptophyta</taxon>
        <taxon>Embryophyta</taxon>
        <taxon>Tracheophyta</taxon>
        <taxon>Spermatophyta</taxon>
        <taxon>Magnoliopsida</taxon>
        <taxon>Liliopsida</taxon>
        <taxon>Araceae</taxon>
        <taxon>Pothoideae</taxon>
        <taxon>Potheae</taxon>
        <taxon>Anthurium</taxon>
    </lineage>
</organism>
<gene>
    <name evidence="2" type="primary">ubiE_2</name>
    <name evidence="2" type="ORF">g.31800</name>
</gene>
<name>A0A1D1YZ52_9ARAE</name>
<sequence length="299" mass="34365">KKKGFFFFLLGTKTMSQEQKLSSEQKINVDSKFKTSSKYPLLSNEMDSVTHELMKGVWGGNFVSPVEKDLMERQDFKVLDVGCGITCEWLLELSKNYPLAKFIGLDLLSTFPKDFSQNNLQFIQGDVLKGLPFEDDSIDFVHMRGLLESLTERQWDIAIKELVRVCKPGGWIELVDIDVDGKSLGPTSKRFVTASITDFEMKGMNGLISEEIPEFLESTNQVEIYADERYSPIGSWGNNIGKLAWDLFDMSLRNSKKDLINWLRVSEEEYDNMLSQCGKEVESYRSYFVSFRFHCQKHS</sequence>
<dbReference type="InterPro" id="IPR041698">
    <property type="entry name" value="Methyltransf_25"/>
</dbReference>
<dbReference type="InterPro" id="IPR029063">
    <property type="entry name" value="SAM-dependent_MTases_sf"/>
</dbReference>
<dbReference type="PANTHER" id="PTHR43591:SF24">
    <property type="entry name" value="2-METHOXY-6-POLYPRENYL-1,4-BENZOQUINOL METHYLASE, MITOCHONDRIAL"/>
    <property type="match status" value="1"/>
</dbReference>
<feature type="non-terminal residue" evidence="2">
    <location>
        <position position="1"/>
    </location>
</feature>
<dbReference type="SUPFAM" id="SSF53335">
    <property type="entry name" value="S-adenosyl-L-methionine-dependent methyltransferases"/>
    <property type="match status" value="1"/>
</dbReference>
<accession>A0A1D1YZ52</accession>
<evidence type="ECO:0000313" key="2">
    <source>
        <dbReference type="EMBL" id="JAT59869.1"/>
    </source>
</evidence>
<dbReference type="PANTHER" id="PTHR43591">
    <property type="entry name" value="METHYLTRANSFERASE"/>
    <property type="match status" value="1"/>
</dbReference>
<proteinExistence type="predicted"/>
<keyword evidence="2" id="KW-0808">Transferase</keyword>
<keyword evidence="2" id="KW-0489">Methyltransferase</keyword>
<feature type="domain" description="Methyltransferase" evidence="1">
    <location>
        <begin position="78"/>
        <end position="170"/>
    </location>
</feature>
<dbReference type="AlphaFoldDB" id="A0A1D1YZ52"/>
<dbReference type="EMBL" id="GDJX01008067">
    <property type="protein sequence ID" value="JAT59869.1"/>
    <property type="molecule type" value="Transcribed_RNA"/>
</dbReference>
<evidence type="ECO:0000259" key="1">
    <source>
        <dbReference type="Pfam" id="PF13649"/>
    </source>
</evidence>
<protein>
    <submittedName>
        <fullName evidence="2">Demethylmenaquinone methyltransferase</fullName>
    </submittedName>
</protein>
<dbReference type="Gene3D" id="3.40.50.150">
    <property type="entry name" value="Vaccinia Virus protein VP39"/>
    <property type="match status" value="1"/>
</dbReference>
<reference evidence="2" key="1">
    <citation type="submission" date="2015-07" db="EMBL/GenBank/DDBJ databases">
        <title>Transcriptome Assembly of Anthurium amnicola.</title>
        <authorList>
            <person name="Suzuki J."/>
        </authorList>
    </citation>
    <scope>NUCLEOTIDE SEQUENCE</scope>
</reference>
<dbReference type="CDD" id="cd02440">
    <property type="entry name" value="AdoMet_MTases"/>
    <property type="match status" value="1"/>
</dbReference>